<dbReference type="InterPro" id="IPR018389">
    <property type="entry name" value="DctP_fam"/>
</dbReference>
<dbReference type="GO" id="GO:0055085">
    <property type="term" value="P:transmembrane transport"/>
    <property type="evidence" value="ECO:0007669"/>
    <property type="project" value="InterPro"/>
</dbReference>
<dbReference type="PROSITE" id="PS51318">
    <property type="entry name" value="TAT"/>
    <property type="match status" value="1"/>
</dbReference>
<name>A0A7G5EJQ7_9BURK</name>
<reference evidence="2 3" key="1">
    <citation type="journal article" date="2020" name="G3 (Bethesda)">
        <title>CeMbio - The Caenorhabditis elegans Microbiome Resource.</title>
        <authorList>
            <person name="Dirksen P."/>
            <person name="Assie A."/>
            <person name="Zimmermann J."/>
            <person name="Zhang F."/>
            <person name="Tietje A.M."/>
            <person name="Marsh S.A."/>
            <person name="Felix M.A."/>
            <person name="Shapira M."/>
            <person name="Kaleta C."/>
            <person name="Schulenburg H."/>
            <person name="Samuel B."/>
        </authorList>
    </citation>
    <scope>NUCLEOTIDE SEQUENCE [LARGE SCALE GENOMIC DNA]</scope>
    <source>
        <strain evidence="2 3">BIGb0172</strain>
    </source>
</reference>
<dbReference type="Pfam" id="PF03480">
    <property type="entry name" value="DctP"/>
    <property type="match status" value="1"/>
</dbReference>
<accession>A0A7G5EJQ7</accession>
<evidence type="ECO:0000313" key="3">
    <source>
        <dbReference type="Proteomes" id="UP000515240"/>
    </source>
</evidence>
<dbReference type="CDD" id="cd13602">
    <property type="entry name" value="PBP2_TRAP_BpDctp6_7"/>
    <property type="match status" value="1"/>
</dbReference>
<evidence type="ECO:0000256" key="1">
    <source>
        <dbReference type="ARBA" id="ARBA00022729"/>
    </source>
</evidence>
<keyword evidence="1" id="KW-0732">Signal</keyword>
<protein>
    <submittedName>
        <fullName evidence="2">TRAP transporter substrate-binding protein DctP</fullName>
    </submittedName>
</protein>
<dbReference type="PANTHER" id="PTHR33376">
    <property type="match status" value="1"/>
</dbReference>
<dbReference type="KEGG" id="cpis:HS961_16100"/>
<proteinExistence type="predicted"/>
<dbReference type="InterPro" id="IPR006311">
    <property type="entry name" value="TAT_signal"/>
</dbReference>
<dbReference type="Gene3D" id="3.40.190.170">
    <property type="entry name" value="Bacterial extracellular solute-binding protein, family 7"/>
    <property type="match status" value="1"/>
</dbReference>
<dbReference type="Proteomes" id="UP000515240">
    <property type="component" value="Chromosome"/>
</dbReference>
<dbReference type="AlphaFoldDB" id="A0A7G5EJQ7"/>
<dbReference type="InterPro" id="IPR038404">
    <property type="entry name" value="TRAP_DctP_sf"/>
</dbReference>
<gene>
    <name evidence="2" type="primary">dctP</name>
    <name evidence="2" type="ORF">HS961_16100</name>
</gene>
<dbReference type="RefSeq" id="WP_182323699.1">
    <property type="nucleotide sequence ID" value="NZ_CP058554.1"/>
</dbReference>
<sequence length="345" mass="37401">MADHNTNKTLVSPSRRKALASMGLAAGSGLVWSLPNIARAAATPLKCAGAYTDTLFHTRNLTQFAREANGLSQGGMQIEVVTNAKLMPMNQVMPALSKGDLAIGEIFMSNFSDQYPAFAIDSLPFIVRSFDDAKRLWAATREPIEALLKKQGIRLLYTAPWPGQGLFSRNAVNKLDDVKGQKFRVNNVASKYIAEVAGATPVDTPANDLAKAIQAGKVDVMLTSSTTGVDSQSWNAMGLFIDMRAWIPKNLILMSEKSWSGLTDGAKTALDTAAKQAEARGWQLAKDADDAAQKVLVEHGTKISQPSYELRRALDLMGEKFAREWSSKAGVDGAAALLNYYFPKK</sequence>
<dbReference type="EMBL" id="CP058554">
    <property type="protein sequence ID" value="QMV74232.1"/>
    <property type="molecule type" value="Genomic_DNA"/>
</dbReference>
<organism evidence="2 3">
    <name type="scientific">Comamonas piscis</name>
    <dbReference type="NCBI Taxonomy" id="1562974"/>
    <lineage>
        <taxon>Bacteria</taxon>
        <taxon>Pseudomonadati</taxon>
        <taxon>Pseudomonadota</taxon>
        <taxon>Betaproteobacteria</taxon>
        <taxon>Burkholderiales</taxon>
        <taxon>Comamonadaceae</taxon>
        <taxon>Comamonas</taxon>
    </lineage>
</organism>
<evidence type="ECO:0000313" key="2">
    <source>
        <dbReference type="EMBL" id="QMV74232.1"/>
    </source>
</evidence>
<keyword evidence="3" id="KW-1185">Reference proteome</keyword>
<dbReference type="NCBIfam" id="NF037995">
    <property type="entry name" value="TRAP_S1"/>
    <property type="match status" value="1"/>
</dbReference>
<dbReference type="PANTHER" id="PTHR33376:SF4">
    <property type="entry name" value="SIALIC ACID-BINDING PERIPLASMIC PROTEIN SIAP"/>
    <property type="match status" value="1"/>
</dbReference>